<dbReference type="SUPFAM" id="SSF52540">
    <property type="entry name" value="P-loop containing nucleoside triphosphate hydrolases"/>
    <property type="match status" value="1"/>
</dbReference>
<evidence type="ECO:0000313" key="6">
    <source>
        <dbReference type="Proteomes" id="UP000831537"/>
    </source>
</evidence>
<gene>
    <name evidence="5" type="ORF">MUN87_20620</name>
</gene>
<dbReference type="PANTHER" id="PTHR42939:SF1">
    <property type="entry name" value="ABC TRANSPORTER ATP-BINDING PROTEIN ALBC-RELATED"/>
    <property type="match status" value="1"/>
</dbReference>
<dbReference type="InterPro" id="IPR003439">
    <property type="entry name" value="ABC_transporter-like_ATP-bd"/>
</dbReference>
<protein>
    <submittedName>
        <fullName evidence="5">ABC transporter ATP-binding protein</fullName>
    </submittedName>
</protein>
<dbReference type="Gene3D" id="3.40.50.300">
    <property type="entry name" value="P-loop containing nucleotide triphosphate hydrolases"/>
    <property type="match status" value="1"/>
</dbReference>
<reference evidence="5 6" key="1">
    <citation type="submission" date="2022-04" db="EMBL/GenBank/DDBJ databases">
        <title>Gracilibacillus sp. isolated from saltern.</title>
        <authorList>
            <person name="Won M."/>
            <person name="Lee C.-M."/>
            <person name="Woen H.-Y."/>
            <person name="Kwon S.-W."/>
        </authorList>
    </citation>
    <scope>NUCLEOTIDE SEQUENCE [LARGE SCALE GENOMIC DNA]</scope>
    <source>
        <strain evidence="5 6">SSPM10-3</strain>
    </source>
</reference>
<organism evidence="5 6">
    <name type="scientific">Gracilibacillus salinarum</name>
    <dbReference type="NCBI Taxonomy" id="2932255"/>
    <lineage>
        <taxon>Bacteria</taxon>
        <taxon>Bacillati</taxon>
        <taxon>Bacillota</taxon>
        <taxon>Bacilli</taxon>
        <taxon>Bacillales</taxon>
        <taxon>Bacillaceae</taxon>
        <taxon>Gracilibacillus</taxon>
    </lineage>
</organism>
<accession>A0ABY4GL30</accession>
<keyword evidence="1" id="KW-0813">Transport</keyword>
<dbReference type="PROSITE" id="PS50893">
    <property type="entry name" value="ABC_TRANSPORTER_2"/>
    <property type="match status" value="1"/>
</dbReference>
<dbReference type="EMBL" id="CP095071">
    <property type="protein sequence ID" value="UOQ85017.1"/>
    <property type="molecule type" value="Genomic_DNA"/>
</dbReference>
<evidence type="ECO:0000256" key="3">
    <source>
        <dbReference type="ARBA" id="ARBA00022840"/>
    </source>
</evidence>
<dbReference type="Proteomes" id="UP000831537">
    <property type="component" value="Chromosome"/>
</dbReference>
<dbReference type="InterPro" id="IPR051782">
    <property type="entry name" value="ABC_Transporter_VariousFunc"/>
</dbReference>
<evidence type="ECO:0000313" key="5">
    <source>
        <dbReference type="EMBL" id="UOQ85017.1"/>
    </source>
</evidence>
<name>A0ABY4GL30_9BACI</name>
<keyword evidence="3 5" id="KW-0067">ATP-binding</keyword>
<dbReference type="SMART" id="SM00382">
    <property type="entry name" value="AAA"/>
    <property type="match status" value="1"/>
</dbReference>
<evidence type="ECO:0000259" key="4">
    <source>
        <dbReference type="PROSITE" id="PS50893"/>
    </source>
</evidence>
<sequence length="286" mass="32135">MIIKATNLTKNYRSEHALSQLNVTIDGPKIIGLLGNNGAGKTTLLRLLAGHFQQTSGKLTINDITPFNQHTLTKEICLIMESNNFHDKFKVRDILKISSMFYPYWDHEYAERLRNLFRLKPNQKVKTLSKGMYSALGIIVGLASNAPITIFDEPYIGLDASSRSTFYDLLLESYQENPRLIILSTHLIDEVSKLFEEVVILKQGKLLLHETAESLEQNHTLVSGPAKTVDQVTIGKNIIHSTTLLGKKTVVLYQDQIRTTAGLSFQKVSLQELFVYLTNEGVTIDA</sequence>
<evidence type="ECO:0000256" key="2">
    <source>
        <dbReference type="ARBA" id="ARBA00022741"/>
    </source>
</evidence>
<dbReference type="GO" id="GO:0005524">
    <property type="term" value="F:ATP binding"/>
    <property type="evidence" value="ECO:0007669"/>
    <property type="project" value="UniProtKB-KW"/>
</dbReference>
<dbReference type="Pfam" id="PF00005">
    <property type="entry name" value="ABC_tran"/>
    <property type="match status" value="1"/>
</dbReference>
<dbReference type="CDD" id="cd03230">
    <property type="entry name" value="ABC_DR_subfamily_A"/>
    <property type="match status" value="1"/>
</dbReference>
<keyword evidence="6" id="KW-1185">Reference proteome</keyword>
<feature type="domain" description="ABC transporter" evidence="4">
    <location>
        <begin position="3"/>
        <end position="228"/>
    </location>
</feature>
<proteinExistence type="predicted"/>
<dbReference type="PANTHER" id="PTHR42939">
    <property type="entry name" value="ABC TRANSPORTER ATP-BINDING PROTEIN ALBC-RELATED"/>
    <property type="match status" value="1"/>
</dbReference>
<dbReference type="InterPro" id="IPR003593">
    <property type="entry name" value="AAA+_ATPase"/>
</dbReference>
<keyword evidence="2" id="KW-0547">Nucleotide-binding</keyword>
<evidence type="ECO:0000256" key="1">
    <source>
        <dbReference type="ARBA" id="ARBA00022448"/>
    </source>
</evidence>
<dbReference type="InterPro" id="IPR027417">
    <property type="entry name" value="P-loop_NTPase"/>
</dbReference>
<dbReference type="RefSeq" id="WP_244743633.1">
    <property type="nucleotide sequence ID" value="NZ_CP095071.1"/>
</dbReference>